<reference evidence="2 3" key="1">
    <citation type="journal article" date="2014" name="PLoS ONE">
        <title>The first complete genome sequence of the class fimbriimonadia in the phylum armatimonadetes.</title>
        <authorList>
            <person name="Hu Z.Y."/>
            <person name="Wang Y.Z."/>
            <person name="Im W.T."/>
            <person name="Wang S.Y."/>
            <person name="Zhao G.P."/>
            <person name="Zheng H.J."/>
            <person name="Quan Z.X."/>
        </authorList>
    </citation>
    <scope>NUCLEOTIDE SEQUENCE [LARGE SCALE GENOMIC DNA]</scope>
    <source>
        <strain evidence="2">Gsoil 348</strain>
    </source>
</reference>
<dbReference type="SUPFAM" id="SSF51735">
    <property type="entry name" value="NAD(P)-binding Rossmann-fold domains"/>
    <property type="match status" value="1"/>
</dbReference>
<name>A0A068NPS5_FIMGI</name>
<keyword evidence="3" id="KW-1185">Reference proteome</keyword>
<dbReference type="InterPro" id="IPR036515">
    <property type="entry name" value="Transposase_17_sf"/>
</dbReference>
<dbReference type="SMART" id="SM01321">
    <property type="entry name" value="Y1_Tnp"/>
    <property type="match status" value="1"/>
</dbReference>
<dbReference type="eggNOG" id="COG1063">
    <property type="taxonomic scope" value="Bacteria"/>
</dbReference>
<dbReference type="eggNOG" id="COG1943">
    <property type="taxonomic scope" value="Bacteria"/>
</dbReference>
<dbReference type="InterPro" id="IPR002686">
    <property type="entry name" value="Transposase_17"/>
</dbReference>
<dbReference type="STRING" id="661478.OP10G_2078"/>
<dbReference type="InterPro" id="IPR036291">
    <property type="entry name" value="NAD(P)-bd_dom_sf"/>
</dbReference>
<evidence type="ECO:0000259" key="1">
    <source>
        <dbReference type="SMART" id="SM01321"/>
    </source>
</evidence>
<gene>
    <name evidence="2" type="ORF">OP10G_2078</name>
</gene>
<dbReference type="PANTHER" id="PTHR36966:SF1">
    <property type="entry name" value="REP-ASSOCIATED TYROSINE TRANSPOSASE"/>
    <property type="match status" value="1"/>
</dbReference>
<dbReference type="AlphaFoldDB" id="A0A068NPS5"/>
<dbReference type="SUPFAM" id="SSF143422">
    <property type="entry name" value="Transposase IS200-like"/>
    <property type="match status" value="1"/>
</dbReference>
<proteinExistence type="predicted"/>
<dbReference type="OrthoDB" id="5295340at2"/>
<dbReference type="GO" id="GO:0043565">
    <property type="term" value="F:sequence-specific DNA binding"/>
    <property type="evidence" value="ECO:0007669"/>
    <property type="project" value="TreeGrafter"/>
</dbReference>
<dbReference type="GO" id="GO:0006313">
    <property type="term" value="P:DNA transposition"/>
    <property type="evidence" value="ECO:0007669"/>
    <property type="project" value="InterPro"/>
</dbReference>
<dbReference type="Gene3D" id="3.90.180.10">
    <property type="entry name" value="Medium-chain alcohol dehydrogenases, catalytic domain"/>
    <property type="match status" value="2"/>
</dbReference>
<dbReference type="InterPro" id="IPR052715">
    <property type="entry name" value="RAYT_transposase"/>
</dbReference>
<dbReference type="GO" id="GO:0004803">
    <property type="term" value="F:transposase activity"/>
    <property type="evidence" value="ECO:0007669"/>
    <property type="project" value="InterPro"/>
</dbReference>
<feature type="domain" description="Transposase IS200-like" evidence="1">
    <location>
        <begin position="192"/>
        <end position="354"/>
    </location>
</feature>
<dbReference type="InterPro" id="IPR013154">
    <property type="entry name" value="ADH-like_N"/>
</dbReference>
<evidence type="ECO:0000313" key="2">
    <source>
        <dbReference type="EMBL" id="AIE85446.1"/>
    </source>
</evidence>
<evidence type="ECO:0000313" key="3">
    <source>
        <dbReference type="Proteomes" id="UP000027982"/>
    </source>
</evidence>
<dbReference type="Pfam" id="PF01797">
    <property type="entry name" value="Y1_Tnp"/>
    <property type="match status" value="1"/>
</dbReference>
<dbReference type="KEGG" id="fgi:OP10G_2078"/>
<protein>
    <submittedName>
        <fullName evidence="2">Type I site-specific deoxyribonuclease, HsdR family</fullName>
    </submittedName>
</protein>
<dbReference type="RefSeq" id="WP_025225982.1">
    <property type="nucleotide sequence ID" value="NZ_CP007139.1"/>
</dbReference>
<dbReference type="SUPFAM" id="SSF50129">
    <property type="entry name" value="GroES-like"/>
    <property type="match status" value="1"/>
</dbReference>
<dbReference type="Gene3D" id="3.30.70.1290">
    <property type="entry name" value="Transposase IS200-like"/>
    <property type="match status" value="1"/>
</dbReference>
<dbReference type="NCBIfam" id="NF047646">
    <property type="entry name" value="REP_Tyr_transpos"/>
    <property type="match status" value="1"/>
</dbReference>
<dbReference type="PANTHER" id="PTHR36966">
    <property type="entry name" value="REP-ASSOCIATED TYROSINE TRANSPOSASE"/>
    <property type="match status" value="1"/>
</dbReference>
<dbReference type="Pfam" id="PF08240">
    <property type="entry name" value="ADH_N"/>
    <property type="match status" value="1"/>
</dbReference>
<dbReference type="Proteomes" id="UP000027982">
    <property type="component" value="Chromosome"/>
</dbReference>
<accession>A0A068NPS5</accession>
<sequence length="559" mass="62136">MKVARYIGNGEVAIVDEAIPSCPEGGLLVRTEACGLCSGELMSWYMDRKVPHVLGHEVSGVVIESQDERFPVGSRVFPHHHAPCLQCELCRQGLYVHCPHWKRTKLAPGGMADFFAVDAENLTDTLRTDDLRPVDAALIEPLACVVKSIRRGTGFQPMGITTVPGVDKVAPSTQAADELVVRQGANLPHWTRPGATYSVTFRLADAVPRHVREEWRLERERLAAMADRLTERELWNRKHLHAERVQSYLNEGHGSSILRDHRAAGLVQEGLKHFDGERYRLYAWCVMPNHVHAIVEPLPGYELAEILHSWKSFTARQVNKLLGRTGDVWQSESYDHLIRDAEDYQHALDYVLYNPAKAGLLNYQFVGETVHRWRGGAGRGEHARDGRDTHGLEARATAAVIGLGVMGLMHCLLLPGSVGYDLSPGRIEWATRQGIDARLPDDAEPADVIFVCPGSQAAFDFAMRIANPGATIVMFAPLGPGEALAVPQEAYFRDITIRHSYSCGPEDTREAAEAIRDGKLKAEQVVSEFIGMDELPRAYGRMKRGEILKPMIVWDDSAK</sequence>
<dbReference type="InterPro" id="IPR011032">
    <property type="entry name" value="GroES-like_sf"/>
</dbReference>
<dbReference type="HOGENOM" id="CLU_487246_0_0_0"/>
<dbReference type="EMBL" id="CP007139">
    <property type="protein sequence ID" value="AIE85446.1"/>
    <property type="molecule type" value="Genomic_DNA"/>
</dbReference>
<dbReference type="Gene3D" id="3.40.50.720">
    <property type="entry name" value="NAD(P)-binding Rossmann-like Domain"/>
    <property type="match status" value="1"/>
</dbReference>
<organism evidence="2 3">
    <name type="scientific">Fimbriimonas ginsengisoli Gsoil 348</name>
    <dbReference type="NCBI Taxonomy" id="661478"/>
    <lineage>
        <taxon>Bacteria</taxon>
        <taxon>Bacillati</taxon>
        <taxon>Armatimonadota</taxon>
        <taxon>Fimbriimonadia</taxon>
        <taxon>Fimbriimonadales</taxon>
        <taxon>Fimbriimonadaceae</taxon>
        <taxon>Fimbriimonas</taxon>
    </lineage>
</organism>